<sequence length="105" mass="11805">MQKSNQIKIVTDFSEESLSLEKKVINNSSVSLPSTPKNDIDSPKIKHTRARSSTDPNTVPIDLISSFQAHPWFANAEKTFSNDLIQVIHIRYYSIGDTSNNTNLQ</sequence>
<comment type="caution">
    <text evidence="2">The sequence shown here is derived from an EMBL/GenBank/DDBJ whole genome shotgun (WGS) entry which is preliminary data.</text>
</comment>
<reference evidence="2 3" key="1">
    <citation type="submission" date="2016-08" db="EMBL/GenBank/DDBJ databases">
        <title>A Parts List for Fungal Cellulosomes Revealed by Comparative Genomics.</title>
        <authorList>
            <consortium name="DOE Joint Genome Institute"/>
            <person name="Haitjema C.H."/>
            <person name="Gilmore S.P."/>
            <person name="Henske J.K."/>
            <person name="Solomon K.V."/>
            <person name="De Groot R."/>
            <person name="Kuo A."/>
            <person name="Mondo S.J."/>
            <person name="Salamov A.A."/>
            <person name="Labutti K."/>
            <person name="Zhao Z."/>
            <person name="Chiniquy J."/>
            <person name="Barry K."/>
            <person name="Brewer H.M."/>
            <person name="Purvine S.O."/>
            <person name="Wright A.T."/>
            <person name="Boxma B."/>
            <person name="Van Alen T."/>
            <person name="Hackstein J.H."/>
            <person name="Baker S.E."/>
            <person name="Grigoriev I.V."/>
            <person name="O'Malley M.A."/>
        </authorList>
    </citation>
    <scope>NUCLEOTIDE SEQUENCE [LARGE SCALE GENOMIC DNA]</scope>
    <source>
        <strain evidence="2 3">G1</strain>
    </source>
</reference>
<accession>A0A1Y1ZZZ8</accession>
<feature type="compositionally biased region" description="Polar residues" evidence="1">
    <location>
        <begin position="28"/>
        <end position="37"/>
    </location>
</feature>
<organism evidence="2 3">
    <name type="scientific">Neocallimastix californiae</name>
    <dbReference type="NCBI Taxonomy" id="1754190"/>
    <lineage>
        <taxon>Eukaryota</taxon>
        <taxon>Fungi</taxon>
        <taxon>Fungi incertae sedis</taxon>
        <taxon>Chytridiomycota</taxon>
        <taxon>Chytridiomycota incertae sedis</taxon>
        <taxon>Neocallimastigomycetes</taxon>
        <taxon>Neocallimastigales</taxon>
        <taxon>Neocallimastigaceae</taxon>
        <taxon>Neocallimastix</taxon>
    </lineage>
</organism>
<protein>
    <submittedName>
        <fullName evidence="2">Uncharacterized protein</fullName>
    </submittedName>
</protein>
<keyword evidence="3" id="KW-1185">Reference proteome</keyword>
<dbReference type="AlphaFoldDB" id="A0A1Y1ZZZ8"/>
<evidence type="ECO:0000313" key="3">
    <source>
        <dbReference type="Proteomes" id="UP000193920"/>
    </source>
</evidence>
<dbReference type="STRING" id="1754190.A0A1Y1ZZZ8"/>
<name>A0A1Y1ZZZ8_9FUNG</name>
<proteinExistence type="predicted"/>
<dbReference type="EMBL" id="MCOG01000337">
    <property type="protein sequence ID" value="ORY15788.1"/>
    <property type="molecule type" value="Genomic_DNA"/>
</dbReference>
<feature type="region of interest" description="Disordered" evidence="1">
    <location>
        <begin position="28"/>
        <end position="57"/>
    </location>
</feature>
<gene>
    <name evidence="2" type="ORF">LY90DRAFT_517850</name>
</gene>
<evidence type="ECO:0000256" key="1">
    <source>
        <dbReference type="SAM" id="MobiDB-lite"/>
    </source>
</evidence>
<evidence type="ECO:0000313" key="2">
    <source>
        <dbReference type="EMBL" id="ORY15788.1"/>
    </source>
</evidence>
<dbReference type="Proteomes" id="UP000193920">
    <property type="component" value="Unassembled WGS sequence"/>
</dbReference>